<accession>A0A6J5MJG6</accession>
<protein>
    <submittedName>
        <fullName evidence="1">Uncharacterized protein</fullName>
    </submittedName>
</protein>
<evidence type="ECO:0000313" key="3">
    <source>
        <dbReference type="EMBL" id="CAB4177662.1"/>
    </source>
</evidence>
<dbReference type="EMBL" id="LR797104">
    <property type="protein sequence ID" value="CAB4187666.1"/>
    <property type="molecule type" value="Genomic_DNA"/>
</dbReference>
<dbReference type="EMBL" id="LR796951">
    <property type="protein sequence ID" value="CAB4177662.1"/>
    <property type="molecule type" value="Genomic_DNA"/>
</dbReference>
<reference evidence="1" key="1">
    <citation type="submission" date="2020-04" db="EMBL/GenBank/DDBJ databases">
        <authorList>
            <person name="Chiriac C."/>
            <person name="Salcher M."/>
            <person name="Ghai R."/>
            <person name="Kavagutti S V."/>
        </authorList>
    </citation>
    <scope>NUCLEOTIDE SEQUENCE</scope>
</reference>
<organism evidence="1">
    <name type="scientific">uncultured Caudovirales phage</name>
    <dbReference type="NCBI Taxonomy" id="2100421"/>
    <lineage>
        <taxon>Viruses</taxon>
        <taxon>Duplodnaviria</taxon>
        <taxon>Heunggongvirae</taxon>
        <taxon>Uroviricota</taxon>
        <taxon>Caudoviricetes</taxon>
        <taxon>Peduoviridae</taxon>
        <taxon>Maltschvirus</taxon>
        <taxon>Maltschvirus maltsch</taxon>
    </lineage>
</organism>
<name>A0A6J5MJG6_9CAUD</name>
<proteinExistence type="predicted"/>
<gene>
    <name evidence="3" type="ORF">UFOVP1003_28</name>
    <name evidence="4" type="ORF">UFOVP1153_44</name>
    <name evidence="1" type="ORF">UFOVP493_44</name>
    <name evidence="2" type="ORF">UFOVP829_12</name>
</gene>
<sequence>MAMKTLSETIGTHAGGMEFHAADGRRHKVKPLTLALLGQFEKWLEGRALKSIMAQKELLGEDFSTALSVVSGDIVAGKYAFGGASCATALQSVPGSICLISLMLGVDEIRASHLISTQAEEIKVIMEAMVAESMPEGKPVSAEAVE</sequence>
<dbReference type="EMBL" id="LR796473">
    <property type="protein sequence ID" value="CAB4146844.1"/>
    <property type="molecule type" value="Genomic_DNA"/>
</dbReference>
<evidence type="ECO:0000313" key="2">
    <source>
        <dbReference type="EMBL" id="CAB4164203.1"/>
    </source>
</evidence>
<evidence type="ECO:0000313" key="4">
    <source>
        <dbReference type="EMBL" id="CAB4187666.1"/>
    </source>
</evidence>
<evidence type="ECO:0000313" key="1">
    <source>
        <dbReference type="EMBL" id="CAB4146844.1"/>
    </source>
</evidence>
<dbReference type="EMBL" id="LR796764">
    <property type="protein sequence ID" value="CAB4164203.1"/>
    <property type="molecule type" value="Genomic_DNA"/>
</dbReference>